<protein>
    <submittedName>
        <fullName evidence="2">Uncharacterized protein</fullName>
    </submittedName>
</protein>
<evidence type="ECO:0000313" key="3">
    <source>
        <dbReference type="Proteomes" id="UP000489600"/>
    </source>
</evidence>
<dbReference type="Proteomes" id="UP000489600">
    <property type="component" value="Unassembled WGS sequence"/>
</dbReference>
<dbReference type="AlphaFoldDB" id="A0A565AVA3"/>
<reference evidence="2" key="1">
    <citation type="submission" date="2019-07" db="EMBL/GenBank/DDBJ databases">
        <authorList>
            <person name="Dittberner H."/>
        </authorList>
    </citation>
    <scope>NUCLEOTIDE SEQUENCE [LARGE SCALE GENOMIC DNA]</scope>
</reference>
<feature type="compositionally biased region" description="Basic residues" evidence="1">
    <location>
        <begin position="63"/>
        <end position="77"/>
    </location>
</feature>
<comment type="caution">
    <text evidence="2">The sequence shown here is derived from an EMBL/GenBank/DDBJ whole genome shotgun (WGS) entry which is preliminary data.</text>
</comment>
<feature type="region of interest" description="Disordered" evidence="1">
    <location>
        <begin position="63"/>
        <end position="91"/>
    </location>
</feature>
<dbReference type="EMBL" id="CABITT030000001">
    <property type="protein sequence ID" value="VVA92485.1"/>
    <property type="molecule type" value="Genomic_DNA"/>
</dbReference>
<evidence type="ECO:0000313" key="2">
    <source>
        <dbReference type="EMBL" id="VVA92485.1"/>
    </source>
</evidence>
<sequence length="171" mass="18411">MLEPRRLGLEREGQWIKSDRYVDFNLSLAAAASLAEAAKCGQFQDNLSVNELVGKSIIRSVKSRGKSMAKSNRNKRRNVGETGETSSNATARNVAAYQEEVQNVENVGNVNVVAAAVTPVGLEVVMGLPAQVLARQPVITPAPVAPPLVVNVEQVLEDVDILHGPRIPSYL</sequence>
<keyword evidence="3" id="KW-1185">Reference proteome</keyword>
<gene>
    <name evidence="2" type="ORF">ANE_LOCUS2930</name>
</gene>
<organism evidence="2 3">
    <name type="scientific">Arabis nemorensis</name>
    <dbReference type="NCBI Taxonomy" id="586526"/>
    <lineage>
        <taxon>Eukaryota</taxon>
        <taxon>Viridiplantae</taxon>
        <taxon>Streptophyta</taxon>
        <taxon>Embryophyta</taxon>
        <taxon>Tracheophyta</taxon>
        <taxon>Spermatophyta</taxon>
        <taxon>Magnoliopsida</taxon>
        <taxon>eudicotyledons</taxon>
        <taxon>Gunneridae</taxon>
        <taxon>Pentapetalae</taxon>
        <taxon>rosids</taxon>
        <taxon>malvids</taxon>
        <taxon>Brassicales</taxon>
        <taxon>Brassicaceae</taxon>
        <taxon>Arabideae</taxon>
        <taxon>Arabis</taxon>
    </lineage>
</organism>
<evidence type="ECO:0000256" key="1">
    <source>
        <dbReference type="SAM" id="MobiDB-lite"/>
    </source>
</evidence>
<name>A0A565AVA3_9BRAS</name>
<proteinExistence type="predicted"/>
<accession>A0A565AVA3</accession>